<dbReference type="Proteomes" id="UP000596661">
    <property type="component" value="Unassembled WGS sequence"/>
</dbReference>
<dbReference type="Gramene" id="evm.model.10.190">
    <property type="protein sequence ID" value="cds.evm.model.10.190"/>
    <property type="gene ID" value="evm.TU.10.190"/>
</dbReference>
<dbReference type="PANTHER" id="PTHR42648:SF28">
    <property type="entry name" value="TRANSPOSON-ENCODED PROTEIN WITH RIBONUCLEASE H-LIKE AND RETROVIRUS ZINC FINGER-LIKE DOMAINS"/>
    <property type="match status" value="1"/>
</dbReference>
<feature type="domain" description="Integrase catalytic" evidence="1">
    <location>
        <begin position="1"/>
        <end position="94"/>
    </location>
</feature>
<accession>A0A803QL95</accession>
<dbReference type="InterPro" id="IPR057670">
    <property type="entry name" value="SH3_retrovirus"/>
</dbReference>
<protein>
    <recommendedName>
        <fullName evidence="1">Integrase catalytic domain-containing protein</fullName>
    </recommendedName>
</protein>
<sequence>MFDGVTRSLRGVSHYCKEQDIMRYKLVRHTPQQNGVDERMNMTLLNKARCMLLSVGLSKGFQGEAVITDAYLINRCPSSAINLKTPDEVWSGKPPDLTNLRVFGCAVYAHQSIKKLEPRAIKGVFLGYPKGVRGYRIRLRDQGG</sequence>
<dbReference type="GO" id="GO:0015074">
    <property type="term" value="P:DNA integration"/>
    <property type="evidence" value="ECO:0007669"/>
    <property type="project" value="InterPro"/>
</dbReference>
<dbReference type="PANTHER" id="PTHR42648">
    <property type="entry name" value="TRANSPOSASE, PUTATIVE-RELATED"/>
    <property type="match status" value="1"/>
</dbReference>
<dbReference type="Pfam" id="PF25597">
    <property type="entry name" value="SH3_retrovirus"/>
    <property type="match status" value="1"/>
</dbReference>
<reference evidence="2" key="1">
    <citation type="submission" date="2021-03" db="UniProtKB">
        <authorList>
            <consortium name="EnsemblPlants"/>
        </authorList>
    </citation>
    <scope>IDENTIFICATION</scope>
</reference>
<dbReference type="AlphaFoldDB" id="A0A803QL95"/>
<evidence type="ECO:0000313" key="2">
    <source>
        <dbReference type="EnsemblPlants" id="cds.evm.model.10.190"/>
    </source>
</evidence>
<keyword evidence="3" id="KW-1185">Reference proteome</keyword>
<dbReference type="InterPro" id="IPR036397">
    <property type="entry name" value="RNaseH_sf"/>
</dbReference>
<dbReference type="EnsemblPlants" id="evm.model.10.190">
    <property type="protein sequence ID" value="cds.evm.model.10.190"/>
    <property type="gene ID" value="evm.TU.10.190"/>
</dbReference>
<evidence type="ECO:0000313" key="3">
    <source>
        <dbReference type="Proteomes" id="UP000596661"/>
    </source>
</evidence>
<dbReference type="Gene3D" id="3.30.420.10">
    <property type="entry name" value="Ribonuclease H-like superfamily/Ribonuclease H"/>
    <property type="match status" value="1"/>
</dbReference>
<name>A0A803QL95_CANSA</name>
<dbReference type="OMA" id="SHYCKEQ"/>
<dbReference type="InterPro" id="IPR001584">
    <property type="entry name" value="Integrase_cat-core"/>
</dbReference>
<dbReference type="InterPro" id="IPR039537">
    <property type="entry name" value="Retrotran_Ty1/copia-like"/>
</dbReference>
<dbReference type="GO" id="GO:0003676">
    <property type="term" value="F:nucleic acid binding"/>
    <property type="evidence" value="ECO:0007669"/>
    <property type="project" value="InterPro"/>
</dbReference>
<organism evidence="2 3">
    <name type="scientific">Cannabis sativa</name>
    <name type="common">Hemp</name>
    <name type="synonym">Marijuana</name>
    <dbReference type="NCBI Taxonomy" id="3483"/>
    <lineage>
        <taxon>Eukaryota</taxon>
        <taxon>Viridiplantae</taxon>
        <taxon>Streptophyta</taxon>
        <taxon>Embryophyta</taxon>
        <taxon>Tracheophyta</taxon>
        <taxon>Spermatophyta</taxon>
        <taxon>Magnoliopsida</taxon>
        <taxon>eudicotyledons</taxon>
        <taxon>Gunneridae</taxon>
        <taxon>Pentapetalae</taxon>
        <taxon>rosids</taxon>
        <taxon>fabids</taxon>
        <taxon>Rosales</taxon>
        <taxon>Cannabaceae</taxon>
        <taxon>Cannabis</taxon>
    </lineage>
</organism>
<evidence type="ECO:0000259" key="1">
    <source>
        <dbReference type="PROSITE" id="PS50994"/>
    </source>
</evidence>
<dbReference type="PROSITE" id="PS50994">
    <property type="entry name" value="INTEGRASE"/>
    <property type="match status" value="1"/>
</dbReference>
<dbReference type="SUPFAM" id="SSF53098">
    <property type="entry name" value="Ribonuclease H-like"/>
    <property type="match status" value="1"/>
</dbReference>
<proteinExistence type="predicted"/>
<dbReference type="EMBL" id="UZAU01000789">
    <property type="status" value="NOT_ANNOTATED_CDS"/>
    <property type="molecule type" value="Genomic_DNA"/>
</dbReference>
<dbReference type="InterPro" id="IPR012337">
    <property type="entry name" value="RNaseH-like_sf"/>
</dbReference>